<evidence type="ECO:0000313" key="3">
    <source>
        <dbReference type="Proteomes" id="UP000198615"/>
    </source>
</evidence>
<accession>A0A8G2F379</accession>
<dbReference type="InterPro" id="IPR018666">
    <property type="entry name" value="DUF2125"/>
</dbReference>
<dbReference type="EMBL" id="FNBW01000006">
    <property type="protein sequence ID" value="SDF78441.1"/>
    <property type="molecule type" value="Genomic_DNA"/>
</dbReference>
<keyword evidence="1" id="KW-0812">Transmembrane</keyword>
<evidence type="ECO:0000313" key="2">
    <source>
        <dbReference type="EMBL" id="SDF78441.1"/>
    </source>
</evidence>
<keyword evidence="3" id="KW-1185">Reference proteome</keyword>
<dbReference type="Pfam" id="PF09898">
    <property type="entry name" value="DUF2125"/>
    <property type="match status" value="1"/>
</dbReference>
<proteinExistence type="predicted"/>
<organism evidence="2 3">
    <name type="scientific">Thalassobaculum litoreum DSM 18839</name>
    <dbReference type="NCBI Taxonomy" id="1123362"/>
    <lineage>
        <taxon>Bacteria</taxon>
        <taxon>Pseudomonadati</taxon>
        <taxon>Pseudomonadota</taxon>
        <taxon>Alphaproteobacteria</taxon>
        <taxon>Rhodospirillales</taxon>
        <taxon>Thalassobaculaceae</taxon>
        <taxon>Thalassobaculum</taxon>
    </lineage>
</organism>
<feature type="transmembrane region" description="Helical" evidence="1">
    <location>
        <begin position="24"/>
        <end position="47"/>
    </location>
</feature>
<gene>
    <name evidence="2" type="ORF">SAMN05660686_02364</name>
</gene>
<sequence>MTTASDPIDPVSPSRPPRPGRKRFWAMILFAILAFAAIAWSIGWVLLSIQLRASIDGWMDFRRSVGDRLTHGDRELDGFPLRIRFTYVDVAWGRVDGQRDLMTTTDKLVISARPWEPFTLHLDSPGPVTGSWQAPSLAVGLTAASGEGAIRFSPGELDHLSLDLRQAVAIDRRREVVARANRLVVEADPTPTDDGDDVPATLQFFLSAEALEPTDLLTPNLPFEGPADGRIRASVRGPLPISLDPSSLALWRDAGGVIDVEHLGLNWRPLDLTADGTITLDGMMRPEGAASAEMRGLPAMIDRAVDRGLLAQDVAALLRLATAAFSRTGSDGGSPSVQAPLTMQDGRLAIGPFKILKVPSLVR</sequence>
<dbReference type="OrthoDB" id="8478166at2"/>
<comment type="caution">
    <text evidence="2">The sequence shown here is derived from an EMBL/GenBank/DDBJ whole genome shotgun (WGS) entry which is preliminary data.</text>
</comment>
<evidence type="ECO:0000256" key="1">
    <source>
        <dbReference type="SAM" id="Phobius"/>
    </source>
</evidence>
<keyword evidence="1" id="KW-0472">Membrane</keyword>
<dbReference type="Proteomes" id="UP000198615">
    <property type="component" value="Unassembled WGS sequence"/>
</dbReference>
<name>A0A8G2F379_9PROT</name>
<dbReference type="AlphaFoldDB" id="A0A8G2F379"/>
<evidence type="ECO:0008006" key="4">
    <source>
        <dbReference type="Google" id="ProtNLM"/>
    </source>
</evidence>
<protein>
    <recommendedName>
        <fullName evidence="4">DUF2125 domain-containing protein</fullName>
    </recommendedName>
</protein>
<reference evidence="2 3" key="1">
    <citation type="submission" date="2016-10" db="EMBL/GenBank/DDBJ databases">
        <authorList>
            <person name="Varghese N."/>
            <person name="Submissions S."/>
        </authorList>
    </citation>
    <scope>NUCLEOTIDE SEQUENCE [LARGE SCALE GENOMIC DNA]</scope>
    <source>
        <strain evidence="2 3">DSM 18839</strain>
    </source>
</reference>
<keyword evidence="1" id="KW-1133">Transmembrane helix</keyword>